<reference evidence="1 2" key="1">
    <citation type="submission" date="2019-03" db="EMBL/GenBank/DDBJ databases">
        <title>Single cell metagenomics reveals metabolic interactions within the superorganism composed of flagellate Streblomastix strix and complex community of Bacteroidetes bacteria on its surface.</title>
        <authorList>
            <person name="Treitli S.C."/>
            <person name="Kolisko M."/>
            <person name="Husnik F."/>
            <person name="Keeling P."/>
            <person name="Hampl V."/>
        </authorList>
    </citation>
    <scope>NUCLEOTIDE SEQUENCE [LARGE SCALE GENOMIC DNA]</scope>
    <source>
        <strain evidence="1">ST1C</strain>
    </source>
</reference>
<evidence type="ECO:0000313" key="2">
    <source>
        <dbReference type="Proteomes" id="UP000324800"/>
    </source>
</evidence>
<protein>
    <submittedName>
        <fullName evidence="1">Uncharacterized protein</fullName>
    </submittedName>
</protein>
<dbReference type="EMBL" id="SNRW01010907">
    <property type="protein sequence ID" value="KAA6375905.1"/>
    <property type="molecule type" value="Genomic_DNA"/>
</dbReference>
<comment type="caution">
    <text evidence="1">The sequence shown here is derived from an EMBL/GenBank/DDBJ whole genome shotgun (WGS) entry which is preliminary data.</text>
</comment>
<accession>A0A5J4V1G0</accession>
<sequence>MQGCKAMNVIIIVQQDVKIVKNEKDYYLSESDSELMRVIDGVLKDFELVIASESMECERISHIEQFLASEVKQLHERSNTLATEPKKHETEIMQLFCVKDHDDMRTKCINIRTRTNIKQII</sequence>
<proteinExistence type="predicted"/>
<evidence type="ECO:0000313" key="1">
    <source>
        <dbReference type="EMBL" id="KAA6375905.1"/>
    </source>
</evidence>
<organism evidence="1 2">
    <name type="scientific">Streblomastix strix</name>
    <dbReference type="NCBI Taxonomy" id="222440"/>
    <lineage>
        <taxon>Eukaryota</taxon>
        <taxon>Metamonada</taxon>
        <taxon>Preaxostyla</taxon>
        <taxon>Oxymonadida</taxon>
        <taxon>Streblomastigidae</taxon>
        <taxon>Streblomastix</taxon>
    </lineage>
</organism>
<dbReference type="Proteomes" id="UP000324800">
    <property type="component" value="Unassembled WGS sequence"/>
</dbReference>
<name>A0A5J4V1G0_9EUKA</name>
<gene>
    <name evidence="1" type="ORF">EZS28_028567</name>
</gene>
<dbReference type="AlphaFoldDB" id="A0A5J4V1G0"/>